<reference evidence="2 3" key="1">
    <citation type="journal article" date="2014" name="Genome Announc.">
        <title>Draft Genome Sequence of Propane- and Butane-Oxidizing Actinobacterium Rhodococcus ruber IEGM 231.</title>
        <authorList>
            <person name="Ivshina I.B."/>
            <person name="Kuyukina M.S."/>
            <person name="Krivoruchko A.V."/>
            <person name="Barbe V."/>
            <person name="Fischer C."/>
        </authorList>
    </citation>
    <scope>NUCLEOTIDE SEQUENCE [LARGE SCALE GENOMIC DNA]</scope>
</reference>
<evidence type="ECO:0000256" key="1">
    <source>
        <dbReference type="SAM" id="MobiDB-lite"/>
    </source>
</evidence>
<evidence type="ECO:0000313" key="3">
    <source>
        <dbReference type="Proteomes" id="UP000042997"/>
    </source>
</evidence>
<name>A0A098BN88_9NOCA</name>
<feature type="region of interest" description="Disordered" evidence="1">
    <location>
        <begin position="160"/>
        <end position="180"/>
    </location>
</feature>
<protein>
    <recommendedName>
        <fullName evidence="4">Transposase</fullName>
    </recommendedName>
</protein>
<accession>A0A098BN88</accession>
<dbReference type="EMBL" id="CCSD01000066">
    <property type="protein sequence ID" value="CDZ89685.1"/>
    <property type="molecule type" value="Genomic_DNA"/>
</dbReference>
<dbReference type="eggNOG" id="COG3328">
    <property type="taxonomic scope" value="Bacteria"/>
</dbReference>
<organism evidence="2 3">
    <name type="scientific">Rhodococcus ruber</name>
    <dbReference type="NCBI Taxonomy" id="1830"/>
    <lineage>
        <taxon>Bacteria</taxon>
        <taxon>Bacillati</taxon>
        <taxon>Actinomycetota</taxon>
        <taxon>Actinomycetes</taxon>
        <taxon>Mycobacteriales</taxon>
        <taxon>Nocardiaceae</taxon>
        <taxon>Rhodococcus</taxon>
    </lineage>
</organism>
<dbReference type="Proteomes" id="UP000042997">
    <property type="component" value="Unassembled WGS sequence"/>
</dbReference>
<dbReference type="AlphaFoldDB" id="A0A098BN88"/>
<gene>
    <name evidence="2" type="ORF">RHRU231_540032</name>
</gene>
<evidence type="ECO:0008006" key="4">
    <source>
        <dbReference type="Google" id="ProtNLM"/>
    </source>
</evidence>
<evidence type="ECO:0000313" key="2">
    <source>
        <dbReference type="EMBL" id="CDZ89685.1"/>
    </source>
</evidence>
<sequence length="180" mass="19939">MAQQFAGSSWQWCRVHFMRNIRAAVATMWLLPEVHRGVMRHRGVGRGRRAAANAVQVGAGIEPPERRGSGVVTLREPRQAVFGCPEIGEVIGSKNLPLHHGEVDFDLIEPRRMHRVWTVTAFGYRCANRSTAVRGTVVDNPEHAPGRRVRLACHDLIDPSGERLDTGGGLAPAEHRRPAH</sequence>
<proteinExistence type="predicted"/>